<dbReference type="GO" id="GO:0016491">
    <property type="term" value="F:oxidoreductase activity"/>
    <property type="evidence" value="ECO:0007669"/>
    <property type="project" value="InterPro"/>
</dbReference>
<dbReference type="AlphaFoldDB" id="A0A443ILM0"/>
<dbReference type="InterPro" id="IPR050712">
    <property type="entry name" value="NAD(P)H-dep_reductase"/>
</dbReference>
<dbReference type="InterPro" id="IPR029039">
    <property type="entry name" value="Flavoprotein-like_sf"/>
</dbReference>
<sequence length="196" mass="21648">MLRFGLIIGSTRPRRFAQIPADWLLAAAADRTDFTLDVLDLREADLPFLDESFPPAMLGGAFANPKANAWRARLNHYDGFIATVAEYNHGPTAALKNAFDSAFLEWRRKPVAFVGYGTTGAARAIAQLRSIALGLEMAPVRSEVTIGLEPFIAVQNNEKMLCDYGYLNRACTALFDDLVWWASALKAARKKLRVVA</sequence>
<dbReference type="PANTHER" id="PTHR30543">
    <property type="entry name" value="CHROMATE REDUCTASE"/>
    <property type="match status" value="1"/>
</dbReference>
<dbReference type="GO" id="GO:0010181">
    <property type="term" value="F:FMN binding"/>
    <property type="evidence" value="ECO:0007669"/>
    <property type="project" value="TreeGrafter"/>
</dbReference>
<dbReference type="Gene3D" id="3.40.50.360">
    <property type="match status" value="1"/>
</dbReference>
<dbReference type="InterPro" id="IPR005025">
    <property type="entry name" value="FMN_Rdtase-like_dom"/>
</dbReference>
<feature type="domain" description="NADPH-dependent FMN reductase-like" evidence="1">
    <location>
        <begin position="4"/>
        <end position="147"/>
    </location>
</feature>
<evidence type="ECO:0000313" key="4">
    <source>
        <dbReference type="Proteomes" id="UP000284451"/>
    </source>
</evidence>
<accession>A0A443ILM0</accession>
<accession>A0A443K426</accession>
<dbReference type="Proteomes" id="UP000285710">
    <property type="component" value="Unassembled WGS sequence"/>
</dbReference>
<reference evidence="4 5" key="2">
    <citation type="submission" date="2019-01" db="EMBL/GenBank/DDBJ databases">
        <authorList>
            <person name="Li Y."/>
        </authorList>
    </citation>
    <scope>NUCLEOTIDE SEQUENCE [LARGE SCALE GENOMIC DNA]</scope>
    <source>
        <strain evidence="3 4">07D10-4-3</strain>
        <strain evidence="2 5">2D-5</strain>
    </source>
</reference>
<proteinExistence type="predicted"/>
<name>A0A443ILM0_9RHOB</name>
<dbReference type="PANTHER" id="PTHR30543:SF21">
    <property type="entry name" value="NAD(P)H-DEPENDENT FMN REDUCTASE LOT6"/>
    <property type="match status" value="1"/>
</dbReference>
<dbReference type="Pfam" id="PF03358">
    <property type="entry name" value="FMN_red"/>
    <property type="match status" value="1"/>
</dbReference>
<dbReference type="RefSeq" id="WP_128233598.1">
    <property type="nucleotide sequence ID" value="NZ_SAUY01000031.1"/>
</dbReference>
<reference evidence="4 5" key="1">
    <citation type="submission" date="2019-01" db="EMBL/GenBank/DDBJ databases">
        <title>Sinorhodobacter populi sp. nov. isolated from the symptomatic bark tissue of Populus euramericana canker.</title>
        <authorList>
            <person name="Xu G."/>
        </authorList>
    </citation>
    <scope>NUCLEOTIDE SEQUENCE [LARGE SCALE GENOMIC DNA]</scope>
    <source>
        <strain evidence="3 4">07D10-4-3</strain>
        <strain evidence="2 5">2D-5</strain>
    </source>
</reference>
<protein>
    <submittedName>
        <fullName evidence="2">NADPH-dependent oxidoreductase</fullName>
    </submittedName>
</protein>
<dbReference type="SUPFAM" id="SSF52218">
    <property type="entry name" value="Flavoproteins"/>
    <property type="match status" value="1"/>
</dbReference>
<dbReference type="EMBL" id="SAUW01000032">
    <property type="protein sequence ID" value="RWR05968.1"/>
    <property type="molecule type" value="Genomic_DNA"/>
</dbReference>
<evidence type="ECO:0000313" key="5">
    <source>
        <dbReference type="Proteomes" id="UP000285710"/>
    </source>
</evidence>
<evidence type="ECO:0000313" key="3">
    <source>
        <dbReference type="EMBL" id="RWR27526.1"/>
    </source>
</evidence>
<keyword evidence="5" id="KW-1185">Reference proteome</keyword>
<evidence type="ECO:0000259" key="1">
    <source>
        <dbReference type="Pfam" id="PF03358"/>
    </source>
</evidence>
<organism evidence="2 5">
    <name type="scientific">Paenirhodobacter populi</name>
    <dbReference type="NCBI Taxonomy" id="2306993"/>
    <lineage>
        <taxon>Bacteria</taxon>
        <taxon>Pseudomonadati</taxon>
        <taxon>Pseudomonadota</taxon>
        <taxon>Alphaproteobacteria</taxon>
        <taxon>Rhodobacterales</taxon>
        <taxon>Rhodobacter group</taxon>
        <taxon>Paenirhodobacter</taxon>
    </lineage>
</organism>
<comment type="caution">
    <text evidence="2">The sequence shown here is derived from an EMBL/GenBank/DDBJ whole genome shotgun (WGS) entry which is preliminary data.</text>
</comment>
<gene>
    <name evidence="3" type="ORF">D2T29_18360</name>
    <name evidence="2" type="ORF">D2T33_19255</name>
</gene>
<dbReference type="EMBL" id="SAUY01000031">
    <property type="protein sequence ID" value="RWR27526.1"/>
    <property type="molecule type" value="Genomic_DNA"/>
</dbReference>
<evidence type="ECO:0000313" key="2">
    <source>
        <dbReference type="EMBL" id="RWR05968.1"/>
    </source>
</evidence>
<dbReference type="GO" id="GO:0005829">
    <property type="term" value="C:cytosol"/>
    <property type="evidence" value="ECO:0007669"/>
    <property type="project" value="TreeGrafter"/>
</dbReference>
<dbReference type="Proteomes" id="UP000284451">
    <property type="component" value="Unassembled WGS sequence"/>
</dbReference>